<accession>A0A9X1PQ56</accession>
<evidence type="ECO:0000313" key="2">
    <source>
        <dbReference type="EMBL" id="MCF0064445.1"/>
    </source>
</evidence>
<keyword evidence="3" id="KW-1185">Reference proteome</keyword>
<evidence type="ECO:0000259" key="1">
    <source>
        <dbReference type="Pfam" id="PF22481"/>
    </source>
</evidence>
<feature type="domain" description="DUF6985" evidence="1">
    <location>
        <begin position="18"/>
        <end position="170"/>
    </location>
</feature>
<sequence length="180" mass="20633">MERVIKSTVIGEWKSKFYPFDCWESIPIEIPFLNNQAMRISLRASNPDEAAKLAAETDPILNAFLEKTILDRNALSALVYGHCTNIFEITGFDHECITMFKQVQNPESWILNAIALEELLDLAHINDVWKFVRANGIYISRGKEGEIYLQISFKCDWDEEHGLDLVFKDGIEFVGMDSLI</sequence>
<dbReference type="InterPro" id="IPR054254">
    <property type="entry name" value="DUF6985"/>
</dbReference>
<gene>
    <name evidence="2" type="ORF">LXM26_23225</name>
</gene>
<name>A0A9X1PQ56_9BACT</name>
<protein>
    <recommendedName>
        <fullName evidence="1">DUF6985 domain-containing protein</fullName>
    </recommendedName>
</protein>
<reference evidence="2" key="1">
    <citation type="submission" date="2021-12" db="EMBL/GenBank/DDBJ databases">
        <title>Novel species in genus Dyadobacter.</title>
        <authorList>
            <person name="Ma C."/>
        </authorList>
    </citation>
    <scope>NUCLEOTIDE SEQUENCE</scope>
    <source>
        <strain evidence="2">LJ419</strain>
    </source>
</reference>
<proteinExistence type="predicted"/>
<dbReference type="Proteomes" id="UP001139000">
    <property type="component" value="Unassembled WGS sequence"/>
</dbReference>
<evidence type="ECO:0000313" key="3">
    <source>
        <dbReference type="Proteomes" id="UP001139000"/>
    </source>
</evidence>
<organism evidence="2 3">
    <name type="scientific">Dyadobacter chenwenxiniae</name>
    <dbReference type="NCBI Taxonomy" id="2906456"/>
    <lineage>
        <taxon>Bacteria</taxon>
        <taxon>Pseudomonadati</taxon>
        <taxon>Bacteroidota</taxon>
        <taxon>Cytophagia</taxon>
        <taxon>Cytophagales</taxon>
        <taxon>Spirosomataceae</taxon>
        <taxon>Dyadobacter</taxon>
    </lineage>
</organism>
<dbReference type="EMBL" id="JAJTTC010000007">
    <property type="protein sequence ID" value="MCF0064445.1"/>
    <property type="molecule type" value="Genomic_DNA"/>
</dbReference>
<dbReference type="AlphaFoldDB" id="A0A9X1PQ56"/>
<comment type="caution">
    <text evidence="2">The sequence shown here is derived from an EMBL/GenBank/DDBJ whole genome shotgun (WGS) entry which is preliminary data.</text>
</comment>
<dbReference type="RefSeq" id="WP_234657392.1">
    <property type="nucleotide sequence ID" value="NZ_CP094997.1"/>
</dbReference>
<dbReference type="Pfam" id="PF22481">
    <property type="entry name" value="DUF6985"/>
    <property type="match status" value="1"/>
</dbReference>